<dbReference type="GO" id="GO:0003723">
    <property type="term" value="F:RNA binding"/>
    <property type="evidence" value="ECO:0007669"/>
    <property type="project" value="UniProtKB-KW"/>
</dbReference>
<evidence type="ECO:0000256" key="2">
    <source>
        <dbReference type="ARBA" id="ARBA00004408"/>
    </source>
</evidence>
<keyword evidence="12" id="KW-0508">mRNA splicing</keyword>
<keyword evidence="11" id="KW-0175">Coiled coil</keyword>
<dbReference type="InterPro" id="IPR011545">
    <property type="entry name" value="DEAD/DEAH_box_helicase_dom"/>
</dbReference>
<comment type="similarity">
    <text evidence="14">Belongs to the DEAD box helicase family. DDX46/PRP5 subfamily.</text>
</comment>
<feature type="region of interest" description="Disordered" evidence="20">
    <location>
        <begin position="721"/>
        <end position="743"/>
    </location>
</feature>
<keyword evidence="7" id="KW-0378">Hydrolase</keyword>
<dbReference type="SMART" id="SM00490">
    <property type="entry name" value="HELICc"/>
    <property type="match status" value="1"/>
</dbReference>
<evidence type="ECO:0000256" key="14">
    <source>
        <dbReference type="ARBA" id="ARBA00038511"/>
    </source>
</evidence>
<dbReference type="GeneTree" id="ENSGT00940000157753"/>
<evidence type="ECO:0000256" key="17">
    <source>
        <dbReference type="ARBA" id="ARBA00050029"/>
    </source>
</evidence>
<evidence type="ECO:0000259" key="22">
    <source>
        <dbReference type="PROSITE" id="PS51194"/>
    </source>
</evidence>
<reference evidence="24" key="2">
    <citation type="submission" date="2025-08" db="UniProtKB">
        <authorList>
            <consortium name="Ensembl"/>
        </authorList>
    </citation>
    <scope>IDENTIFICATION</scope>
</reference>
<feature type="short sequence motif" description="Q motif" evidence="19">
    <location>
        <begin position="262"/>
        <end position="290"/>
    </location>
</feature>
<dbReference type="PROSITE" id="PS51195">
    <property type="entry name" value="Q_MOTIF"/>
    <property type="match status" value="1"/>
</dbReference>
<evidence type="ECO:0000256" key="19">
    <source>
        <dbReference type="PROSITE-ProRule" id="PRU00552"/>
    </source>
</evidence>
<feature type="compositionally biased region" description="Acidic residues" evidence="20">
    <location>
        <begin position="92"/>
        <end position="102"/>
    </location>
</feature>
<evidence type="ECO:0000256" key="3">
    <source>
        <dbReference type="ARBA" id="ARBA00012552"/>
    </source>
</evidence>
<dbReference type="GO" id="GO:0003724">
    <property type="term" value="F:RNA helicase activity"/>
    <property type="evidence" value="ECO:0007669"/>
    <property type="project" value="UniProtKB-EC"/>
</dbReference>
<keyword evidence="13" id="KW-0539">Nucleus</keyword>
<dbReference type="FunFam" id="3.40.50.300:FF:000079">
    <property type="entry name" value="probable ATP-dependent RNA helicase DDX17"/>
    <property type="match status" value="1"/>
</dbReference>
<dbReference type="InterPro" id="IPR056149">
    <property type="entry name" value="PRP5/DDX46/KHDC4_KH"/>
</dbReference>
<evidence type="ECO:0000256" key="7">
    <source>
        <dbReference type="ARBA" id="ARBA00022801"/>
    </source>
</evidence>
<proteinExistence type="inferred from homology"/>
<evidence type="ECO:0000259" key="23">
    <source>
        <dbReference type="PROSITE" id="PS51195"/>
    </source>
</evidence>
<dbReference type="CDD" id="cd22473">
    <property type="entry name" value="KH-I_DDX46"/>
    <property type="match status" value="1"/>
</dbReference>
<evidence type="ECO:0000256" key="16">
    <source>
        <dbReference type="ARBA" id="ARBA00049949"/>
    </source>
</evidence>
<dbReference type="GO" id="GO:0016787">
    <property type="term" value="F:hydrolase activity"/>
    <property type="evidence" value="ECO:0007669"/>
    <property type="project" value="UniProtKB-KW"/>
</dbReference>
<dbReference type="GO" id="GO:0005681">
    <property type="term" value="C:spliceosomal complex"/>
    <property type="evidence" value="ECO:0007669"/>
    <property type="project" value="UniProtKB-KW"/>
</dbReference>
<evidence type="ECO:0000313" key="25">
    <source>
        <dbReference type="Proteomes" id="UP000472265"/>
    </source>
</evidence>
<feature type="compositionally biased region" description="Basic and acidic residues" evidence="20">
    <location>
        <begin position="43"/>
        <end position="91"/>
    </location>
</feature>
<dbReference type="PROSITE" id="PS51192">
    <property type="entry name" value="HELICASE_ATP_BIND_1"/>
    <property type="match status" value="1"/>
</dbReference>
<feature type="compositionally biased region" description="Basic residues" evidence="20">
    <location>
        <begin position="1"/>
        <end position="34"/>
    </location>
</feature>
<dbReference type="GO" id="GO:0016607">
    <property type="term" value="C:nuclear speck"/>
    <property type="evidence" value="ECO:0007669"/>
    <property type="project" value="UniProtKB-SubCell"/>
</dbReference>
<reference evidence="24" key="1">
    <citation type="submission" date="2021-04" db="EMBL/GenBank/DDBJ databases">
        <authorList>
            <consortium name="Wellcome Sanger Institute Data Sharing"/>
        </authorList>
    </citation>
    <scope>NUCLEOTIDE SEQUENCE [LARGE SCALE GENOMIC DNA]</scope>
</reference>
<dbReference type="Ensembl" id="ENSSAUT00010060677.1">
    <property type="protein sequence ID" value="ENSSAUP00010057794.1"/>
    <property type="gene ID" value="ENSSAUG00010023583.1"/>
</dbReference>
<evidence type="ECO:0000256" key="8">
    <source>
        <dbReference type="ARBA" id="ARBA00022806"/>
    </source>
</evidence>
<dbReference type="CDD" id="cd17953">
    <property type="entry name" value="DEADc_DDX46"/>
    <property type="match status" value="1"/>
</dbReference>
<dbReference type="Pfam" id="PF00271">
    <property type="entry name" value="Helicase_C"/>
    <property type="match status" value="1"/>
</dbReference>
<dbReference type="GO" id="GO:0015030">
    <property type="term" value="C:Cajal body"/>
    <property type="evidence" value="ECO:0007669"/>
    <property type="project" value="UniProtKB-SubCell"/>
</dbReference>
<evidence type="ECO:0000256" key="9">
    <source>
        <dbReference type="ARBA" id="ARBA00022840"/>
    </source>
</evidence>
<gene>
    <name evidence="24" type="primary">DDX46</name>
    <name evidence="24" type="synonym">ddx46</name>
</gene>
<comment type="function">
    <text evidence="16">Component of the 17S U2 SnRNP complex of the spliceosome, a large ribonucleoprotein complex that removes introns from transcribed pre-mRNAs. The 17S U2 SnRNP complex (1) directly participates in early spliceosome assembly and (2) mediates recognition of the intron branch site during pre-mRNA splicing by promoting the selection of the pre-mRNA branch-site adenosine, the nucleophile for the first step of splicing. Within the 17S U2 SnRNP complex, DDX46 plays essential roles during assembly of pre-spliceosome and proofreading of the branch site.</text>
</comment>
<sequence>MSLLFRRSRSRERRRSRSRERRRSGSRTRARRSRSGSPSKNFDQNKLEEEMRKRKERVEKWREEQRKKAIENIGEIKKELEEMKQGKKWSLEDDDGEETEEGEKEKETPMEQLAEEDDVDPLDAYMEEVKQEVKKFNMGGMKGNDKKGAMTVTKVVTVVKTKKGPHTHKKKGELMENDQDAMEYSSEEEEVDLQTALTGFQTKQRKVLEPVDHGKIQYEQYRKNFYVEVPELTRMTQEDVNAFRLELEGIIVKGKGCPKPIKTWVQCGVSMKILSAMKKHGYDKPTPIQAQAIPAVMSGRDLIGIAKTGSGKTIAFLLPMFRHIMDQRPLEESEGPISVIMTPTRELALQITKECKKFSKPLGLRVVCVYGGTGISEQIAELKRGAEIIVCTPGRMIDMLGANSGRVTNLRRVTYVVLDEADRMFDMGFEPQVMRIVDNVRPDRQTVMFSATFPRAMEALARRILAKPIEVQVGGRSVVCSDVEQHVLVIDEDKKFLKLLELLGHYQEKGSVIIFVDKQEHADALLKDLMKASYPCMSLHGGIDQYDRDSIINDFKNGACRLMVATSVAARGLDVKQLILVVNYNCPNHYEDYVHRAGRTGRAGNKGYAYTFITDDQVRYAGDIIKALELSGSPVPPELEQLWASFKDQQKAEGKTIKSSSGFSGKGFKFDETEHALANERKKLQKAALGLQDSDDEDGALDIEEQIESMFNSKKRVKDLSAPGSAAGPAGTVTSTASVPGGLPGLGPTSAGNIQKLEMAKRLALKINAQKNLGAEAQDVMQQATNAILRGGTIMTPSVSAKTIAEQLAEKINAKLNYTPVEKLEEERQAAEQAETVKRYEEELEINDFPQTARWKVTSKEALQRIGEYSEAAITIRGTYFPPGKEPKEGERKIYLAIESANELAVQKAKTEITRLIKEELIRLFRRGRRKSLFSSSLPTVRCSAHAQTALPSY</sequence>
<dbReference type="Pfam" id="PF23469">
    <property type="entry name" value="KH_12"/>
    <property type="match status" value="1"/>
</dbReference>
<dbReference type="InterPro" id="IPR014001">
    <property type="entry name" value="Helicase_ATP-bd"/>
</dbReference>
<feature type="region of interest" description="Disordered" evidence="20">
    <location>
        <begin position="1"/>
        <end position="114"/>
    </location>
</feature>
<dbReference type="InterPro" id="IPR000629">
    <property type="entry name" value="RNA-helicase_DEAD-box_CS"/>
</dbReference>
<dbReference type="Gene3D" id="3.40.50.300">
    <property type="entry name" value="P-loop containing nucleotide triphosphate hydrolases"/>
    <property type="match status" value="2"/>
</dbReference>
<evidence type="ECO:0000256" key="6">
    <source>
        <dbReference type="ARBA" id="ARBA00022741"/>
    </source>
</evidence>
<evidence type="ECO:0000256" key="13">
    <source>
        <dbReference type="ARBA" id="ARBA00023242"/>
    </source>
</evidence>
<dbReference type="InterPro" id="IPR014014">
    <property type="entry name" value="RNA_helicase_DEAD_Q_motif"/>
</dbReference>
<dbReference type="EC" id="3.6.4.13" evidence="3"/>
<evidence type="ECO:0000256" key="4">
    <source>
        <dbReference type="ARBA" id="ARBA00022664"/>
    </source>
</evidence>
<keyword evidence="9" id="KW-0067">ATP-binding</keyword>
<dbReference type="Proteomes" id="UP000472265">
    <property type="component" value="Chromosome 13"/>
</dbReference>
<dbReference type="Pfam" id="PF00270">
    <property type="entry name" value="DEAD"/>
    <property type="match status" value="1"/>
</dbReference>
<accession>A0A671Y2M6</accession>
<comment type="subcellular location">
    <subcellularLocation>
        <location evidence="1">Nucleus speckle</location>
    </subcellularLocation>
    <subcellularLocation>
        <location evidence="2">Nucleus</location>
        <location evidence="2">Cajal body</location>
    </subcellularLocation>
</comment>
<evidence type="ECO:0000256" key="1">
    <source>
        <dbReference type="ARBA" id="ARBA00004324"/>
    </source>
</evidence>
<reference evidence="24" key="3">
    <citation type="submission" date="2025-09" db="UniProtKB">
        <authorList>
            <consortium name="Ensembl"/>
        </authorList>
    </citation>
    <scope>IDENTIFICATION</scope>
</reference>
<feature type="domain" description="Helicase ATP-binding" evidence="21">
    <location>
        <begin position="293"/>
        <end position="471"/>
    </location>
</feature>
<evidence type="ECO:0000259" key="21">
    <source>
        <dbReference type="PROSITE" id="PS51192"/>
    </source>
</evidence>
<name>A0A671Y2M6_SPAAU</name>
<dbReference type="SMART" id="SM00487">
    <property type="entry name" value="DEXDc"/>
    <property type="match status" value="1"/>
</dbReference>
<evidence type="ECO:0000256" key="18">
    <source>
        <dbReference type="ARBA" id="ARBA00050042"/>
    </source>
</evidence>
<keyword evidence="5" id="KW-0747">Spliceosome</keyword>
<organism evidence="24 25">
    <name type="scientific">Sparus aurata</name>
    <name type="common">Gilthead sea bream</name>
    <dbReference type="NCBI Taxonomy" id="8175"/>
    <lineage>
        <taxon>Eukaryota</taxon>
        <taxon>Metazoa</taxon>
        <taxon>Chordata</taxon>
        <taxon>Craniata</taxon>
        <taxon>Vertebrata</taxon>
        <taxon>Euteleostomi</taxon>
        <taxon>Actinopterygii</taxon>
        <taxon>Neopterygii</taxon>
        <taxon>Teleostei</taxon>
        <taxon>Neoteleostei</taxon>
        <taxon>Acanthomorphata</taxon>
        <taxon>Eupercaria</taxon>
        <taxon>Spariformes</taxon>
        <taxon>Sparidae</taxon>
        <taxon>Sparus</taxon>
    </lineage>
</organism>
<evidence type="ECO:0000256" key="5">
    <source>
        <dbReference type="ARBA" id="ARBA00022728"/>
    </source>
</evidence>
<dbReference type="PANTHER" id="PTHR47958">
    <property type="entry name" value="ATP-DEPENDENT RNA HELICASE DBP3"/>
    <property type="match status" value="1"/>
</dbReference>
<keyword evidence="8" id="KW-0347">Helicase</keyword>
<dbReference type="GO" id="GO:0005524">
    <property type="term" value="F:ATP binding"/>
    <property type="evidence" value="ECO:0007669"/>
    <property type="project" value="UniProtKB-KW"/>
</dbReference>
<dbReference type="FunFam" id="3.40.50.300:FF:000584">
    <property type="entry name" value="probable ATP-dependent RNA helicase DDX46"/>
    <property type="match status" value="1"/>
</dbReference>
<feature type="compositionally biased region" description="Low complexity" evidence="20">
    <location>
        <begin position="721"/>
        <end position="738"/>
    </location>
</feature>
<feature type="domain" description="Helicase C-terminal" evidence="22">
    <location>
        <begin position="482"/>
        <end position="643"/>
    </location>
</feature>
<feature type="domain" description="DEAD-box RNA helicase Q" evidence="23">
    <location>
        <begin position="262"/>
        <end position="290"/>
    </location>
</feature>
<dbReference type="AlphaFoldDB" id="A0A671Y2M6"/>
<dbReference type="InterPro" id="IPR027417">
    <property type="entry name" value="P-loop_NTPase"/>
</dbReference>
<protein>
    <recommendedName>
        <fullName evidence="17">Probable ATP-dependent RNA helicase DDX46</fullName>
        <ecNumber evidence="3">3.6.4.13</ecNumber>
    </recommendedName>
    <alternativeName>
        <fullName evidence="18">DEAD box protein 46</fullName>
    </alternativeName>
</protein>
<keyword evidence="10" id="KW-0694">RNA-binding</keyword>
<dbReference type="PROSITE" id="PS00039">
    <property type="entry name" value="DEAD_ATP_HELICASE"/>
    <property type="match status" value="1"/>
</dbReference>
<evidence type="ECO:0000313" key="24">
    <source>
        <dbReference type="Ensembl" id="ENSSAUP00010057794.1"/>
    </source>
</evidence>
<evidence type="ECO:0000256" key="15">
    <source>
        <dbReference type="ARBA" id="ARBA00047984"/>
    </source>
</evidence>
<comment type="catalytic activity">
    <reaction evidence="15">
        <text>ATP + H2O = ADP + phosphate + H(+)</text>
        <dbReference type="Rhea" id="RHEA:13065"/>
        <dbReference type="ChEBI" id="CHEBI:15377"/>
        <dbReference type="ChEBI" id="CHEBI:15378"/>
        <dbReference type="ChEBI" id="CHEBI:30616"/>
        <dbReference type="ChEBI" id="CHEBI:43474"/>
        <dbReference type="ChEBI" id="CHEBI:456216"/>
        <dbReference type="EC" id="3.6.4.13"/>
    </reaction>
</comment>
<keyword evidence="25" id="KW-1185">Reference proteome</keyword>
<evidence type="ECO:0000256" key="10">
    <source>
        <dbReference type="ARBA" id="ARBA00022884"/>
    </source>
</evidence>
<dbReference type="PROSITE" id="PS51194">
    <property type="entry name" value="HELICASE_CTER"/>
    <property type="match status" value="1"/>
</dbReference>
<dbReference type="GO" id="GO:0000398">
    <property type="term" value="P:mRNA splicing, via spliceosome"/>
    <property type="evidence" value="ECO:0007669"/>
    <property type="project" value="UniProtKB-ARBA"/>
</dbReference>
<keyword evidence="6" id="KW-0547">Nucleotide-binding</keyword>
<evidence type="ECO:0000256" key="12">
    <source>
        <dbReference type="ARBA" id="ARBA00023187"/>
    </source>
</evidence>
<keyword evidence="4" id="KW-0507">mRNA processing</keyword>
<dbReference type="SUPFAM" id="SSF52540">
    <property type="entry name" value="P-loop containing nucleoside triphosphate hydrolases"/>
    <property type="match status" value="2"/>
</dbReference>
<evidence type="ECO:0000256" key="11">
    <source>
        <dbReference type="ARBA" id="ARBA00023054"/>
    </source>
</evidence>
<evidence type="ECO:0000256" key="20">
    <source>
        <dbReference type="SAM" id="MobiDB-lite"/>
    </source>
</evidence>
<dbReference type="CDD" id="cd18787">
    <property type="entry name" value="SF2_C_DEAD"/>
    <property type="match status" value="1"/>
</dbReference>
<dbReference type="InterPro" id="IPR001650">
    <property type="entry name" value="Helicase_C-like"/>
</dbReference>